<dbReference type="Proteomes" id="UP000275846">
    <property type="component" value="Unassembled WGS sequence"/>
</dbReference>
<sequence>MPLVYVNAAGHASGVAYFHSPREAVEVGVKESSEVAALGVGTPRRLVGCSLHPYHGNWFGFR</sequence>
<name>A0A183S9I6_SCHSO</name>
<proteinExistence type="predicted"/>
<protein>
    <submittedName>
        <fullName evidence="3">Ald_Xan_dh_C2 domain-containing protein</fullName>
    </submittedName>
</protein>
<reference evidence="3" key="1">
    <citation type="submission" date="2016-06" db="UniProtKB">
        <authorList>
            <consortium name="WormBaseParasite"/>
        </authorList>
    </citation>
    <scope>IDENTIFICATION</scope>
</reference>
<dbReference type="WBParaSite" id="SSLN_0000092001-mRNA-1">
    <property type="protein sequence ID" value="SSLN_0000092001-mRNA-1"/>
    <property type="gene ID" value="SSLN_0000092001"/>
</dbReference>
<dbReference type="EMBL" id="UYSU01000959">
    <property type="protein sequence ID" value="VDL86417.1"/>
    <property type="molecule type" value="Genomic_DNA"/>
</dbReference>
<dbReference type="OrthoDB" id="409189at2759"/>
<evidence type="ECO:0000313" key="1">
    <source>
        <dbReference type="EMBL" id="VDL86417.1"/>
    </source>
</evidence>
<gene>
    <name evidence="1" type="ORF">SSLN_LOCUS884</name>
</gene>
<dbReference type="AlphaFoldDB" id="A0A183S9I6"/>
<evidence type="ECO:0000313" key="3">
    <source>
        <dbReference type="WBParaSite" id="SSLN_0000092001-mRNA-1"/>
    </source>
</evidence>
<evidence type="ECO:0000313" key="2">
    <source>
        <dbReference type="Proteomes" id="UP000275846"/>
    </source>
</evidence>
<accession>A0A183S9I6</accession>
<reference evidence="1 2" key="2">
    <citation type="submission" date="2018-11" db="EMBL/GenBank/DDBJ databases">
        <authorList>
            <consortium name="Pathogen Informatics"/>
        </authorList>
    </citation>
    <scope>NUCLEOTIDE SEQUENCE [LARGE SCALE GENOMIC DNA]</scope>
    <source>
        <strain evidence="1 2">NST_G2</strain>
    </source>
</reference>
<keyword evidence="2" id="KW-1185">Reference proteome</keyword>
<organism evidence="3">
    <name type="scientific">Schistocephalus solidus</name>
    <name type="common">Tapeworm</name>
    <dbReference type="NCBI Taxonomy" id="70667"/>
    <lineage>
        <taxon>Eukaryota</taxon>
        <taxon>Metazoa</taxon>
        <taxon>Spiralia</taxon>
        <taxon>Lophotrochozoa</taxon>
        <taxon>Platyhelminthes</taxon>
        <taxon>Cestoda</taxon>
        <taxon>Eucestoda</taxon>
        <taxon>Diphyllobothriidea</taxon>
        <taxon>Diphyllobothriidae</taxon>
        <taxon>Schistocephalus</taxon>
    </lineage>
</organism>